<evidence type="ECO:0000313" key="4">
    <source>
        <dbReference type="EMBL" id="CAD7012866.1"/>
    </source>
</evidence>
<sequence>MFKYVLLFAFVAYAAANGAEDDAHAEITVREMEVFADGFRAALETTNHIHVVQSGDAAGNIQGDYSYVSPEGENIAVSYVADASGYHPKSELLPTAPPTPAAILKALEYIAAHPPKEEKH</sequence>
<keyword evidence="3" id="KW-0732">Signal</keyword>
<accession>W8C9Q7</accession>
<evidence type="ECO:0000256" key="3">
    <source>
        <dbReference type="SAM" id="SignalP"/>
    </source>
</evidence>
<evidence type="ECO:0000256" key="2">
    <source>
        <dbReference type="PROSITE-ProRule" id="PRU00497"/>
    </source>
</evidence>
<gene>
    <name evidence="5" type="primary">LCP2</name>
    <name evidence="4" type="ORF">CCAP1982_LOCUS20965</name>
</gene>
<dbReference type="GeneID" id="105665300"/>
<dbReference type="Pfam" id="PF00379">
    <property type="entry name" value="Chitin_bind_4"/>
    <property type="match status" value="1"/>
</dbReference>
<dbReference type="AlphaFoldDB" id="W8C9Q7"/>
<proteinExistence type="evidence at transcript level"/>
<dbReference type="PANTHER" id="PTHR10380:SF237">
    <property type="entry name" value="CUTICULAR PROTEIN 65AU, ISOFORM A-RELATED"/>
    <property type="match status" value="1"/>
</dbReference>
<dbReference type="InterPro" id="IPR050468">
    <property type="entry name" value="Cuticle_Struct_Prot"/>
</dbReference>
<protein>
    <submittedName>
        <fullName evidence="4">(Mediterranean fruit fly) hypothetical protein</fullName>
    </submittedName>
    <submittedName>
        <fullName evidence="5">Larval cuticle protein 2</fullName>
    </submittedName>
</protein>
<dbReference type="InterPro" id="IPR000618">
    <property type="entry name" value="Insect_cuticle"/>
</dbReference>
<feature type="chain" id="PRO_5036288250" evidence="3">
    <location>
        <begin position="17"/>
        <end position="120"/>
    </location>
</feature>
<dbReference type="PROSITE" id="PS00233">
    <property type="entry name" value="CHIT_BIND_RR_1"/>
    <property type="match status" value="1"/>
</dbReference>
<dbReference type="GO" id="GO:0062129">
    <property type="term" value="C:chitin-based extracellular matrix"/>
    <property type="evidence" value="ECO:0007669"/>
    <property type="project" value="TreeGrafter"/>
</dbReference>
<evidence type="ECO:0000313" key="5">
    <source>
        <dbReference type="EMBL" id="JAC04607.1"/>
    </source>
</evidence>
<reference evidence="5" key="1">
    <citation type="submission" date="2013-07" db="EMBL/GenBank/DDBJ databases">
        <authorList>
            <person name="Geib S."/>
        </authorList>
    </citation>
    <scope>NUCLEOTIDE SEQUENCE</scope>
</reference>
<feature type="signal peptide" evidence="3">
    <location>
        <begin position="1"/>
        <end position="16"/>
    </location>
</feature>
<dbReference type="EMBL" id="GAMC01001949">
    <property type="protein sequence ID" value="JAC04607.1"/>
    <property type="molecule type" value="mRNA"/>
</dbReference>
<evidence type="ECO:0000313" key="6">
    <source>
        <dbReference type="Proteomes" id="UP000606786"/>
    </source>
</evidence>
<reference evidence="5" key="2">
    <citation type="journal article" date="2014" name="BMC Genomics">
        <title>A genomic perspective to assessing quality of mass-reared SIT flies used in Mediterranean fruit fly (Ceratitis capitata) eradication in California.</title>
        <authorList>
            <person name="Calla B."/>
            <person name="Hall B."/>
            <person name="Hou S."/>
            <person name="Geib S.M."/>
        </authorList>
    </citation>
    <scope>NUCLEOTIDE SEQUENCE</scope>
</reference>
<dbReference type="GO" id="GO:0008010">
    <property type="term" value="F:structural constituent of chitin-based larval cuticle"/>
    <property type="evidence" value="ECO:0007669"/>
    <property type="project" value="TreeGrafter"/>
</dbReference>
<evidence type="ECO:0000256" key="1">
    <source>
        <dbReference type="ARBA" id="ARBA00022460"/>
    </source>
</evidence>
<keyword evidence="1 2" id="KW-0193">Cuticle</keyword>
<dbReference type="KEGG" id="ccat:105665300"/>
<dbReference type="InterPro" id="IPR031311">
    <property type="entry name" value="CHIT_BIND_RR_consensus"/>
</dbReference>
<name>W8C9Q7_CERCA</name>
<organism evidence="5">
    <name type="scientific">Ceratitis capitata</name>
    <name type="common">Mediterranean fruit fly</name>
    <name type="synonym">Tephritis capitata</name>
    <dbReference type="NCBI Taxonomy" id="7213"/>
    <lineage>
        <taxon>Eukaryota</taxon>
        <taxon>Metazoa</taxon>
        <taxon>Ecdysozoa</taxon>
        <taxon>Arthropoda</taxon>
        <taxon>Hexapoda</taxon>
        <taxon>Insecta</taxon>
        <taxon>Pterygota</taxon>
        <taxon>Neoptera</taxon>
        <taxon>Endopterygota</taxon>
        <taxon>Diptera</taxon>
        <taxon>Brachycera</taxon>
        <taxon>Muscomorpha</taxon>
        <taxon>Tephritoidea</taxon>
        <taxon>Tephritidae</taxon>
        <taxon>Ceratitis</taxon>
        <taxon>Ceratitis</taxon>
    </lineage>
</organism>
<reference evidence="4" key="3">
    <citation type="submission" date="2020-11" db="EMBL/GenBank/DDBJ databases">
        <authorList>
            <person name="Whitehead M."/>
        </authorList>
    </citation>
    <scope>NUCLEOTIDE SEQUENCE</scope>
    <source>
        <strain evidence="4">EGII</strain>
    </source>
</reference>
<dbReference type="OrthoDB" id="6343684at2759"/>
<dbReference type="EMBL" id="CAJHJT010000056">
    <property type="protein sequence ID" value="CAD7012866.1"/>
    <property type="molecule type" value="Genomic_DNA"/>
</dbReference>
<dbReference type="PROSITE" id="PS51155">
    <property type="entry name" value="CHIT_BIND_RR_2"/>
    <property type="match status" value="1"/>
</dbReference>
<keyword evidence="6" id="KW-1185">Reference proteome</keyword>
<dbReference type="PANTHER" id="PTHR10380">
    <property type="entry name" value="CUTICLE PROTEIN"/>
    <property type="match status" value="1"/>
</dbReference>
<dbReference type="Proteomes" id="UP000606786">
    <property type="component" value="Unassembled WGS sequence"/>
</dbReference>